<reference evidence="3" key="1">
    <citation type="submission" date="2016-03" db="EMBL/GenBank/DDBJ databases">
        <title>Mechanisms controlling the formation of the plant cell surface in tip-growing cells are functionally conserved among land plants.</title>
        <authorList>
            <person name="Honkanen S."/>
            <person name="Jones V.A."/>
            <person name="Morieri G."/>
            <person name="Champion C."/>
            <person name="Hetherington A.J."/>
            <person name="Kelly S."/>
            <person name="Saint-Marcoux D."/>
            <person name="Proust H."/>
            <person name="Prescott H."/>
            <person name="Dolan L."/>
        </authorList>
    </citation>
    <scope>NUCLEOTIDE SEQUENCE [LARGE SCALE GENOMIC DNA]</scope>
    <source>
        <tissue evidence="3">Whole gametophyte</tissue>
    </source>
</reference>
<feature type="transmembrane region" description="Helical" evidence="2">
    <location>
        <begin position="237"/>
        <end position="259"/>
    </location>
</feature>
<proteinExistence type="predicted"/>
<dbReference type="Proteomes" id="UP000077202">
    <property type="component" value="Unassembled WGS sequence"/>
</dbReference>
<protein>
    <submittedName>
        <fullName evidence="3">Uncharacterized protein</fullName>
    </submittedName>
</protein>
<organism evidence="3 4">
    <name type="scientific">Marchantia polymorpha subsp. ruderalis</name>
    <dbReference type="NCBI Taxonomy" id="1480154"/>
    <lineage>
        <taxon>Eukaryota</taxon>
        <taxon>Viridiplantae</taxon>
        <taxon>Streptophyta</taxon>
        <taxon>Embryophyta</taxon>
        <taxon>Marchantiophyta</taxon>
        <taxon>Marchantiopsida</taxon>
        <taxon>Marchantiidae</taxon>
        <taxon>Marchantiales</taxon>
        <taxon>Marchantiaceae</taxon>
        <taxon>Marchantia</taxon>
    </lineage>
</organism>
<feature type="transmembrane region" description="Helical" evidence="2">
    <location>
        <begin position="54"/>
        <end position="78"/>
    </location>
</feature>
<evidence type="ECO:0000313" key="4">
    <source>
        <dbReference type="Proteomes" id="UP000077202"/>
    </source>
</evidence>
<feature type="region of interest" description="Disordered" evidence="1">
    <location>
        <begin position="1"/>
        <end position="46"/>
    </location>
</feature>
<keyword evidence="2" id="KW-1133">Transmembrane helix</keyword>
<feature type="transmembrane region" description="Helical" evidence="2">
    <location>
        <begin position="349"/>
        <end position="368"/>
    </location>
</feature>
<dbReference type="EMBL" id="LVLJ01000170">
    <property type="protein sequence ID" value="OAE35467.1"/>
    <property type="molecule type" value="Genomic_DNA"/>
</dbReference>
<comment type="caution">
    <text evidence="3">The sequence shown here is derived from an EMBL/GenBank/DDBJ whole genome shotgun (WGS) entry which is preliminary data.</text>
</comment>
<keyword evidence="4" id="KW-1185">Reference proteome</keyword>
<evidence type="ECO:0000313" key="3">
    <source>
        <dbReference type="EMBL" id="OAE35467.1"/>
    </source>
</evidence>
<gene>
    <name evidence="3" type="ORF">AXG93_2189s1010</name>
</gene>
<accession>A0A176WQS6</accession>
<sequence length="517" mass="56442">MEEAQNGTAQMSTTSGDPTISHDQRISTSSEQSQAERAQGEHNESASSRAFHSAVVMAGAILYIADLISDILVLQVYWQELYIEGTFEGSGPGLGREITAFATALSFLIASQIFAIVLFKMSLPPEDYPVRSACILPLIQLYRLMREILGWTKEIMGGQRRVPRRWESSETESLFSIASAVEASLQLPIQVSYIVLIGFTDAHWQPSPVLVLSVVASLLSASFNAGMAIMYQSSLRWGFLLNAAGIAGGLYTLATVMLRSLSMASISVASEVSGIHHGKLLGVDIAITFTVFYCFGLISMGATTSFFTFGTQLRAGMTVMFFYLGPVYPMLHRFYQKTLSARLNTLSRLTSVALINLLLDVLTFSILAELKWGLCNYTRRRLRFPELPYLSSTLKCPQFLALTTIGAVLSAVTILALCFILFLSSVKDFHMIALRDSSSDFLDIITAELDVAIVADEGNPAKSAFSLMTTENFTQNASKSSSQLASSNSELDVSQGLVLRNCMPAAEGCDGIQIRRD</sequence>
<feature type="transmembrane region" description="Helical" evidence="2">
    <location>
        <begin position="306"/>
        <end position="328"/>
    </location>
</feature>
<feature type="compositionally biased region" description="Polar residues" evidence="1">
    <location>
        <begin position="1"/>
        <end position="18"/>
    </location>
</feature>
<keyword evidence="2" id="KW-0472">Membrane</keyword>
<evidence type="ECO:0000256" key="1">
    <source>
        <dbReference type="SAM" id="MobiDB-lite"/>
    </source>
</evidence>
<feature type="compositionally biased region" description="Polar residues" evidence="1">
    <location>
        <begin position="26"/>
        <end position="36"/>
    </location>
</feature>
<name>A0A176WQS6_MARPO</name>
<evidence type="ECO:0000256" key="2">
    <source>
        <dbReference type="SAM" id="Phobius"/>
    </source>
</evidence>
<feature type="transmembrane region" description="Helical" evidence="2">
    <location>
        <begin position="209"/>
        <end position="231"/>
    </location>
</feature>
<feature type="transmembrane region" description="Helical" evidence="2">
    <location>
        <begin position="280"/>
        <end position="300"/>
    </location>
</feature>
<dbReference type="AlphaFoldDB" id="A0A176WQS6"/>
<feature type="transmembrane region" description="Helical" evidence="2">
    <location>
        <begin position="98"/>
        <end position="119"/>
    </location>
</feature>
<keyword evidence="2" id="KW-0812">Transmembrane</keyword>
<feature type="transmembrane region" description="Helical" evidence="2">
    <location>
        <begin position="399"/>
        <end position="423"/>
    </location>
</feature>